<dbReference type="SUPFAM" id="SSF88713">
    <property type="entry name" value="Glycoside hydrolase/deacetylase"/>
    <property type="match status" value="1"/>
</dbReference>
<reference evidence="2 3" key="1">
    <citation type="submission" date="2023-11" db="EMBL/GenBank/DDBJ databases">
        <title>Halocaridina rubra genome assembly.</title>
        <authorList>
            <person name="Smith C."/>
        </authorList>
    </citation>
    <scope>NUCLEOTIDE SEQUENCE [LARGE SCALE GENOMIC DNA]</scope>
    <source>
        <strain evidence="2">EP-1</strain>
        <tissue evidence="2">Whole</tissue>
    </source>
</reference>
<sequence>MLVSLLLTFLLVGVRAQDCQQDTNCSRPNCTCFSTESPLDPNFPPPFFPQFVVLSFNDAVTVTNFPFYNEILNTYKNPNDCGISGTFFVNHLYLDYTLANELWRLGSEIGVRSVTATPDISYWRQANYTTWKNEFSDMRDMLIKYAYIDEKDIIGTRVPYLELGGDEMFRALSDGGYQYDSSWPSLIYTNWFGSPPKGAIFPYTLDFKSLQDCPIGECPVNVYPGFWETPVVDLQDFRGEACAMIDACQSYNNETECPEQICEDNVFNFLLDNFKINYDNNKAPFGLHTHHSWFLLDELGDSNAHTNGYKRFLEHITTQYSDVWVISHSRLLEWMKNPAIAPDIPSQPAFQCPTFLPPTTCPTPLMCDYNTNLPIPGLEEINMQICSRPCPPNYPWLGNVNGS</sequence>
<proteinExistence type="predicted"/>
<dbReference type="Proteomes" id="UP001381693">
    <property type="component" value="Unassembled WGS sequence"/>
</dbReference>
<comment type="caution">
    <text evidence="2">The sequence shown here is derived from an EMBL/GenBank/DDBJ whole genome shotgun (WGS) entry which is preliminary data.</text>
</comment>
<dbReference type="Gene3D" id="3.20.20.370">
    <property type="entry name" value="Glycoside hydrolase/deacetylase"/>
    <property type="match status" value="1"/>
</dbReference>
<organism evidence="2 3">
    <name type="scientific">Halocaridina rubra</name>
    <name type="common">Hawaiian red shrimp</name>
    <dbReference type="NCBI Taxonomy" id="373956"/>
    <lineage>
        <taxon>Eukaryota</taxon>
        <taxon>Metazoa</taxon>
        <taxon>Ecdysozoa</taxon>
        <taxon>Arthropoda</taxon>
        <taxon>Crustacea</taxon>
        <taxon>Multicrustacea</taxon>
        <taxon>Malacostraca</taxon>
        <taxon>Eumalacostraca</taxon>
        <taxon>Eucarida</taxon>
        <taxon>Decapoda</taxon>
        <taxon>Pleocyemata</taxon>
        <taxon>Caridea</taxon>
        <taxon>Atyoidea</taxon>
        <taxon>Atyidae</taxon>
        <taxon>Halocaridina</taxon>
    </lineage>
</organism>
<keyword evidence="1" id="KW-0732">Signal</keyword>
<gene>
    <name evidence="2" type="ORF">SK128_015091</name>
</gene>
<evidence type="ECO:0000313" key="2">
    <source>
        <dbReference type="EMBL" id="KAK7069769.1"/>
    </source>
</evidence>
<dbReference type="AlphaFoldDB" id="A0AAN8X0E0"/>
<feature type="chain" id="PRO_5042905091" evidence="1">
    <location>
        <begin position="17"/>
        <end position="403"/>
    </location>
</feature>
<evidence type="ECO:0000256" key="1">
    <source>
        <dbReference type="SAM" id="SignalP"/>
    </source>
</evidence>
<dbReference type="InterPro" id="IPR052740">
    <property type="entry name" value="CE4"/>
</dbReference>
<name>A0AAN8X0E0_HALRR</name>
<dbReference type="GO" id="GO:0005975">
    <property type="term" value="P:carbohydrate metabolic process"/>
    <property type="evidence" value="ECO:0007669"/>
    <property type="project" value="InterPro"/>
</dbReference>
<accession>A0AAN8X0E0</accession>
<keyword evidence="3" id="KW-1185">Reference proteome</keyword>
<protein>
    <submittedName>
        <fullName evidence="2">Uncharacterized protein</fullName>
    </submittedName>
</protein>
<dbReference type="InterPro" id="IPR011330">
    <property type="entry name" value="Glyco_hydro/deAcase_b/a-brl"/>
</dbReference>
<dbReference type="PANTHER" id="PTHR45985:SF3">
    <property type="entry name" value="CHITIN DEACETYLASE-LIKE 4"/>
    <property type="match status" value="1"/>
</dbReference>
<evidence type="ECO:0000313" key="3">
    <source>
        <dbReference type="Proteomes" id="UP001381693"/>
    </source>
</evidence>
<feature type="signal peptide" evidence="1">
    <location>
        <begin position="1"/>
        <end position="16"/>
    </location>
</feature>
<dbReference type="PANTHER" id="PTHR45985">
    <property type="match status" value="1"/>
</dbReference>
<dbReference type="EMBL" id="JAXCGZ010015861">
    <property type="protein sequence ID" value="KAK7069769.1"/>
    <property type="molecule type" value="Genomic_DNA"/>
</dbReference>